<evidence type="ECO:0000313" key="4">
    <source>
        <dbReference type="Proteomes" id="UP000597341"/>
    </source>
</evidence>
<feature type="transmembrane region" description="Helical" evidence="2">
    <location>
        <begin position="127"/>
        <end position="148"/>
    </location>
</feature>
<gene>
    <name evidence="3" type="ORF">GCM10011376_40130</name>
</gene>
<keyword evidence="2" id="KW-0472">Membrane</keyword>
<reference evidence="4" key="1">
    <citation type="journal article" date="2019" name="Int. J. Syst. Evol. Microbiol.">
        <title>The Global Catalogue of Microorganisms (GCM) 10K type strain sequencing project: providing services to taxonomists for standard genome sequencing and annotation.</title>
        <authorList>
            <consortium name="The Broad Institute Genomics Platform"/>
            <consortium name="The Broad Institute Genome Sequencing Center for Infectious Disease"/>
            <person name="Wu L."/>
            <person name="Ma J."/>
        </authorList>
    </citation>
    <scope>NUCLEOTIDE SEQUENCE [LARGE SCALE GENOMIC DNA]</scope>
    <source>
        <strain evidence="4">CGMCC 1.12791</strain>
    </source>
</reference>
<feature type="transmembrane region" description="Helical" evidence="2">
    <location>
        <begin position="93"/>
        <end position="115"/>
    </location>
</feature>
<comment type="caution">
    <text evidence="3">The sequence shown here is derived from an EMBL/GenBank/DDBJ whole genome shotgun (WGS) entry which is preliminary data.</text>
</comment>
<sequence length="242" mass="25893">MTTTSPERLRPSTRARGDWWIPTSLLALAVVPSAGGAARLVDLSGGRTAENARFFDLPAPILVHIVGSTTFLVLGALQVWPSFRRRRPAWHRWSGRVLVPAGLAGGLSGMWMAAFSDVPAHDNATLMWLRLLFGAVMVAGLVLGLLAIRRRDVRTHQRWMARAYAVAQGAGTQALFLDPVVVLAGQPSGNLKAVVMGAAWVVNLAVAEWLVRRSRQGPGSASVTPPGSGQIEGRLPSTTRSP</sequence>
<feature type="region of interest" description="Disordered" evidence="1">
    <location>
        <begin position="217"/>
        <end position="242"/>
    </location>
</feature>
<evidence type="ECO:0000256" key="2">
    <source>
        <dbReference type="SAM" id="Phobius"/>
    </source>
</evidence>
<feature type="transmembrane region" description="Helical" evidence="2">
    <location>
        <begin position="61"/>
        <end position="81"/>
    </location>
</feature>
<dbReference type="EMBL" id="BNAD01000024">
    <property type="protein sequence ID" value="GHE19403.1"/>
    <property type="molecule type" value="Genomic_DNA"/>
</dbReference>
<dbReference type="RefSeq" id="WP_191281266.1">
    <property type="nucleotide sequence ID" value="NZ_BNAD01000024.1"/>
</dbReference>
<evidence type="ECO:0000256" key="1">
    <source>
        <dbReference type="SAM" id="MobiDB-lite"/>
    </source>
</evidence>
<keyword evidence="2" id="KW-1133">Transmembrane helix</keyword>
<dbReference type="InterPro" id="IPR018750">
    <property type="entry name" value="DUF2306_membrane"/>
</dbReference>
<keyword evidence="4" id="KW-1185">Reference proteome</keyword>
<feature type="transmembrane region" description="Helical" evidence="2">
    <location>
        <begin position="20"/>
        <end position="41"/>
    </location>
</feature>
<dbReference type="Proteomes" id="UP000597341">
    <property type="component" value="Unassembled WGS sequence"/>
</dbReference>
<dbReference type="Pfam" id="PF10067">
    <property type="entry name" value="DUF2306"/>
    <property type="match status" value="1"/>
</dbReference>
<proteinExistence type="predicted"/>
<accession>A0ABQ3HNZ8</accession>
<keyword evidence="2" id="KW-0812">Transmembrane</keyword>
<organism evidence="3 4">
    <name type="scientific">Nocardioides flavus</name>
    <name type="common">ex Wang et al. 2016</name>
    <dbReference type="NCBI Taxonomy" id="2058780"/>
    <lineage>
        <taxon>Bacteria</taxon>
        <taxon>Bacillati</taxon>
        <taxon>Actinomycetota</taxon>
        <taxon>Actinomycetes</taxon>
        <taxon>Propionibacteriales</taxon>
        <taxon>Nocardioidaceae</taxon>
        <taxon>Nocardioides</taxon>
    </lineage>
</organism>
<feature type="compositionally biased region" description="Polar residues" evidence="1">
    <location>
        <begin position="217"/>
        <end position="227"/>
    </location>
</feature>
<name>A0ABQ3HNZ8_9ACTN</name>
<evidence type="ECO:0000313" key="3">
    <source>
        <dbReference type="EMBL" id="GHE19403.1"/>
    </source>
</evidence>
<protein>
    <submittedName>
        <fullName evidence="3">Membrane protein</fullName>
    </submittedName>
</protein>